<name>A0A0D9Z9J6_9ORYZ</name>
<dbReference type="GO" id="GO:0003677">
    <property type="term" value="F:DNA binding"/>
    <property type="evidence" value="ECO:0007669"/>
    <property type="project" value="UniProtKB-KW"/>
</dbReference>
<evidence type="ECO:0000256" key="4">
    <source>
        <dbReference type="ARBA" id="ARBA00023163"/>
    </source>
</evidence>
<dbReference type="GO" id="GO:0005634">
    <property type="term" value="C:nucleus"/>
    <property type="evidence" value="ECO:0007669"/>
    <property type="project" value="UniProtKB-SubCell"/>
</dbReference>
<evidence type="ECO:0000313" key="6">
    <source>
        <dbReference type="EnsemblPlants" id="OGLUM03G24000.1"/>
    </source>
</evidence>
<keyword evidence="4" id="KW-0804">Transcription</keyword>
<evidence type="ECO:0000256" key="5">
    <source>
        <dbReference type="ARBA" id="ARBA00023242"/>
    </source>
</evidence>
<accession>A0A0D9Z9J6</accession>
<comment type="subcellular location">
    <subcellularLocation>
        <location evidence="1">Nucleus</location>
    </subcellularLocation>
</comment>
<organism evidence="6">
    <name type="scientific">Oryza glumipatula</name>
    <dbReference type="NCBI Taxonomy" id="40148"/>
    <lineage>
        <taxon>Eukaryota</taxon>
        <taxon>Viridiplantae</taxon>
        <taxon>Streptophyta</taxon>
        <taxon>Embryophyta</taxon>
        <taxon>Tracheophyta</taxon>
        <taxon>Spermatophyta</taxon>
        <taxon>Magnoliopsida</taxon>
        <taxon>Liliopsida</taxon>
        <taxon>Poales</taxon>
        <taxon>Poaceae</taxon>
        <taxon>BOP clade</taxon>
        <taxon>Oryzoideae</taxon>
        <taxon>Oryzeae</taxon>
        <taxon>Oryzinae</taxon>
        <taxon>Oryza</taxon>
    </lineage>
</organism>
<dbReference type="Proteomes" id="UP000026961">
    <property type="component" value="Chromosome 3"/>
</dbReference>
<dbReference type="InterPro" id="IPR015300">
    <property type="entry name" value="DNA-bd_pseudobarrel_sf"/>
</dbReference>
<keyword evidence="5" id="KW-0539">Nucleus</keyword>
<dbReference type="Gene3D" id="2.40.330.10">
    <property type="entry name" value="DNA-binding pseudobarrel domain"/>
    <property type="match status" value="1"/>
</dbReference>
<proteinExistence type="predicted"/>
<evidence type="ECO:0000256" key="1">
    <source>
        <dbReference type="ARBA" id="ARBA00004123"/>
    </source>
</evidence>
<reference evidence="6" key="2">
    <citation type="submission" date="2018-05" db="EMBL/GenBank/DDBJ databases">
        <title>OgluRS3 (Oryza glumaepatula Reference Sequence Version 3).</title>
        <authorList>
            <person name="Zhang J."/>
            <person name="Kudrna D."/>
            <person name="Lee S."/>
            <person name="Talag J."/>
            <person name="Welchert J."/>
            <person name="Wing R.A."/>
        </authorList>
    </citation>
    <scope>NUCLEOTIDE SEQUENCE [LARGE SCALE GENOMIC DNA]</scope>
</reference>
<evidence type="ECO:0000256" key="2">
    <source>
        <dbReference type="ARBA" id="ARBA00023015"/>
    </source>
</evidence>
<dbReference type="SUPFAM" id="SSF101936">
    <property type="entry name" value="DNA-binding pseudobarrel domain"/>
    <property type="match status" value="1"/>
</dbReference>
<dbReference type="AlphaFoldDB" id="A0A0D9Z9J6"/>
<evidence type="ECO:0000313" key="7">
    <source>
        <dbReference type="Proteomes" id="UP000026961"/>
    </source>
</evidence>
<evidence type="ECO:0000256" key="3">
    <source>
        <dbReference type="ARBA" id="ARBA00023125"/>
    </source>
</evidence>
<sequence length="293" mass="33178">MEDAGTGSGEAWWRMQDGAVLERRARGDVRMRSASGGKRTVWSCTKSKPHFINGIGSSVSDLGKHRTCPCLRMAPLCQSPRRLDLLTVKDGMDPNGSAFEERAPFRDITNISSDARAGSTTSTKLQRNTKRTLELCFCAKNVDPTADLKKYIEDLEECLDRSSKFYAVAVNNTFMKQDRVYFTKEFSKDYLKPLMDGKETISIGVQMAGGVSKNMMLQMSTDDRCNLKKVWAKFATRNHIYLQSLCTFHFNKTTRLEATFDVLLPASLLRFTSKTKVWPVEWSTTSFFLRPNI</sequence>
<dbReference type="EnsemblPlants" id="OGLUM03G24000.1">
    <property type="protein sequence ID" value="OGLUM03G24000.1"/>
    <property type="gene ID" value="OGLUM03G24000"/>
</dbReference>
<dbReference type="Gramene" id="OGLUM03G24000.1">
    <property type="protein sequence ID" value="OGLUM03G24000.1"/>
    <property type="gene ID" value="OGLUM03G24000"/>
</dbReference>
<reference evidence="6" key="1">
    <citation type="submission" date="2015-04" db="UniProtKB">
        <authorList>
            <consortium name="EnsemblPlants"/>
        </authorList>
    </citation>
    <scope>IDENTIFICATION</scope>
</reference>
<protein>
    <submittedName>
        <fullName evidence="6">Uncharacterized protein</fullName>
    </submittedName>
</protein>
<keyword evidence="7" id="KW-1185">Reference proteome</keyword>
<keyword evidence="2" id="KW-0805">Transcription regulation</keyword>
<keyword evidence="3" id="KW-0238">DNA-binding</keyword>